<evidence type="ECO:0000259" key="2">
    <source>
        <dbReference type="Pfam" id="PF14742"/>
    </source>
</evidence>
<dbReference type="RefSeq" id="WP_190904270.1">
    <property type="nucleotide sequence ID" value="NZ_AP023439.1"/>
</dbReference>
<feature type="domain" description="Putative glycogen debranching enzyme N-terminal" evidence="2">
    <location>
        <begin position="24"/>
        <end position="202"/>
    </location>
</feature>
<dbReference type="KEGG" id="stui:GCM10017668_68930"/>
<dbReference type="EMBL" id="AP023439">
    <property type="protein sequence ID" value="BCL25050.1"/>
    <property type="molecule type" value="Genomic_DNA"/>
</dbReference>
<evidence type="ECO:0000313" key="4">
    <source>
        <dbReference type="EMBL" id="BCL25050.1"/>
    </source>
</evidence>
<proteinExistence type="predicted"/>
<evidence type="ECO:0000256" key="1">
    <source>
        <dbReference type="SAM" id="MobiDB-lite"/>
    </source>
</evidence>
<evidence type="ECO:0000259" key="3">
    <source>
        <dbReference type="Pfam" id="PF22422"/>
    </source>
</evidence>
<dbReference type="Pfam" id="PF22422">
    <property type="entry name" value="MGH1-like_GH"/>
    <property type="match status" value="1"/>
</dbReference>
<dbReference type="InterPro" id="IPR012341">
    <property type="entry name" value="6hp_glycosidase-like_sf"/>
</dbReference>
<feature type="domain" description="Mannosylglycerate hydrolase MGH1-like glycoside hydrolase" evidence="3">
    <location>
        <begin position="438"/>
        <end position="599"/>
    </location>
</feature>
<dbReference type="SUPFAM" id="SSF48208">
    <property type="entry name" value="Six-hairpin glycosidases"/>
    <property type="match status" value="1"/>
</dbReference>
<dbReference type="Gene3D" id="1.50.10.10">
    <property type="match status" value="1"/>
</dbReference>
<feature type="region of interest" description="Disordered" evidence="1">
    <location>
        <begin position="695"/>
        <end position="735"/>
    </location>
</feature>
<dbReference type="InterPro" id="IPR054491">
    <property type="entry name" value="MGH1-like_GH"/>
</dbReference>
<feature type="compositionally biased region" description="Low complexity" evidence="1">
    <location>
        <begin position="720"/>
        <end position="735"/>
    </location>
</feature>
<evidence type="ECO:0000313" key="5">
    <source>
        <dbReference type="Proteomes" id="UP000516373"/>
    </source>
</evidence>
<protein>
    <submittedName>
        <fullName evidence="4">Amylo-alpha-1,6-glucosidase</fullName>
    </submittedName>
</protein>
<dbReference type="AlphaFoldDB" id="A0A7G1NTQ1"/>
<dbReference type="Proteomes" id="UP000516373">
    <property type="component" value="Chromosome"/>
</dbReference>
<dbReference type="InterPro" id="IPR032856">
    <property type="entry name" value="GDE_N_bis"/>
</dbReference>
<dbReference type="Pfam" id="PF14742">
    <property type="entry name" value="GDE_N_bis"/>
    <property type="match status" value="1"/>
</dbReference>
<sequence length="735" mass="80923">MSDDVDTIVEESEPAVLTPATITLVEGPTFCVSSASGDMEADVPQGLFFRDMRVISDWRVRVDGVRPHHLTVMSPDPYRTTFLARVPPHGSQSEVLVERTRYVGEGMREDLKVRNLSPRAMTVAVSLDIGADFADVFAVKESRVRPQGEVTAKPDGSALEFDLRSGSAWRGVRVQSEGARARPDGLDFRAEVPAHGEWRTTLLVRPSVDQEHASGVFPVGVEPTESAPARRLRAWRENTPRITKIEDPELHRTVRRSLEDLGALRIFDPAHPEDVAVAAGAPWFMALFGRDSLLSSYMALSLDQNLALGTLQTLARAQGQRVDPATEEEPGRILHETRFGLDFPLARGGGSVYYGTADATPLFVIVLGELSRWGIAPEAVEALLPHADRALEWVEKYGDRDGDGFVEYQRMTGNGLLNQGWKDSFDGVNFADGSLAEPPIALCEVQSYVYSAYVVRSHFAHEAGDLKAVEHWCNRAAALKEAFNERFWLPERGWYAVGLDRDKRPIDALASNMGHCLWTGIADRDKAEQVAERLLSPEMFTGWGVRTLATTMGAYNPMSYHNGSVWPHDNAILATGLMRYGFVEQAQRVATGILDAAETFGGRLPELFCGFDRGDYEAPVPYPTSCSPQAWAAATPVQLMRALLRIDPWISHGQVWVAPAWPARYGHLSIQNIPLAGRRVNVEVDGASTRITGLPDDVEIVRQPRRPLSPAPNHHEQHPGPDLSSGPGSPRGRTS</sequence>
<organism evidence="4 5">
    <name type="scientific">Streptomyces tuirus</name>
    <dbReference type="NCBI Taxonomy" id="68278"/>
    <lineage>
        <taxon>Bacteria</taxon>
        <taxon>Bacillati</taxon>
        <taxon>Actinomycetota</taxon>
        <taxon>Actinomycetes</taxon>
        <taxon>Kitasatosporales</taxon>
        <taxon>Streptomycetaceae</taxon>
        <taxon>Streptomyces</taxon>
    </lineage>
</organism>
<reference evidence="4 5" key="1">
    <citation type="journal article" date="2014" name="Int. J. Syst. Evol. Microbiol.">
        <title>Complete genome sequence of Corynebacterium casei LMG S-19264T (=DSM 44701T), isolated from a smear-ripened cheese.</title>
        <authorList>
            <consortium name="US DOE Joint Genome Institute (JGI-PGF)"/>
            <person name="Walter F."/>
            <person name="Albersmeier A."/>
            <person name="Kalinowski J."/>
            <person name="Ruckert C."/>
        </authorList>
    </citation>
    <scope>NUCLEOTIDE SEQUENCE [LARGE SCALE GENOMIC DNA]</scope>
    <source>
        <strain evidence="4 5">JCM 4255</strain>
    </source>
</reference>
<dbReference type="InterPro" id="IPR008928">
    <property type="entry name" value="6-hairpin_glycosidase_sf"/>
</dbReference>
<name>A0A7G1NTQ1_9ACTN</name>
<dbReference type="GO" id="GO:0005975">
    <property type="term" value="P:carbohydrate metabolic process"/>
    <property type="evidence" value="ECO:0007669"/>
    <property type="project" value="InterPro"/>
</dbReference>
<gene>
    <name evidence="4" type="ORF">GCM10017668_68930</name>
</gene>
<accession>A0A7G1NTQ1</accession>